<dbReference type="Gene3D" id="3.50.70.10">
    <property type="match status" value="1"/>
</dbReference>
<gene>
    <name evidence="3" type="ORF">AAL_02072</name>
</gene>
<dbReference type="PANTHER" id="PTHR47284:SF3">
    <property type="entry name" value="FATTY-ACID-BINDING PROTEIN 2"/>
    <property type="match status" value="1"/>
</dbReference>
<comment type="caution">
    <text evidence="3">The sequence shown here is derived from an EMBL/GenBank/DDBJ whole genome shotgun (WGS) entry which is preliminary data.</text>
</comment>
<feature type="transmembrane region" description="Helical" evidence="1">
    <location>
        <begin position="60"/>
        <end position="78"/>
    </location>
</feature>
<dbReference type="PANTHER" id="PTHR47284">
    <property type="entry name" value="FATTY-ACID-BINDING PROTEIN 2"/>
    <property type="match status" value="1"/>
</dbReference>
<evidence type="ECO:0000256" key="1">
    <source>
        <dbReference type="SAM" id="Phobius"/>
    </source>
</evidence>
<organism evidence="3 4">
    <name type="scientific">Moelleriella libera RCEF 2490</name>
    <dbReference type="NCBI Taxonomy" id="1081109"/>
    <lineage>
        <taxon>Eukaryota</taxon>
        <taxon>Fungi</taxon>
        <taxon>Dikarya</taxon>
        <taxon>Ascomycota</taxon>
        <taxon>Pezizomycotina</taxon>
        <taxon>Sordariomycetes</taxon>
        <taxon>Hypocreomycetidae</taxon>
        <taxon>Hypocreales</taxon>
        <taxon>Clavicipitaceae</taxon>
        <taxon>Moelleriella</taxon>
    </lineage>
</organism>
<accession>A0A166PWH6</accession>
<protein>
    <submittedName>
        <fullName evidence="3">Chalcone isomerase, subgroup</fullName>
    </submittedName>
</protein>
<keyword evidence="1" id="KW-0812">Transmembrane</keyword>
<feature type="domain" description="Chalcone isomerase" evidence="2">
    <location>
        <begin position="167"/>
        <end position="369"/>
    </location>
</feature>
<dbReference type="Proteomes" id="UP000078544">
    <property type="component" value="Unassembled WGS sequence"/>
</dbReference>
<dbReference type="OrthoDB" id="18193at2759"/>
<dbReference type="GO" id="GO:0016872">
    <property type="term" value="F:intramolecular lyase activity"/>
    <property type="evidence" value="ECO:0007669"/>
    <property type="project" value="InterPro"/>
</dbReference>
<evidence type="ECO:0000313" key="4">
    <source>
        <dbReference type="Proteomes" id="UP000078544"/>
    </source>
</evidence>
<keyword evidence="1" id="KW-1133">Transmembrane helix</keyword>
<proteinExistence type="predicted"/>
<keyword evidence="1" id="KW-0472">Membrane</keyword>
<dbReference type="InterPro" id="IPR036298">
    <property type="entry name" value="Chalcone_isomerase_sf"/>
</dbReference>
<dbReference type="AlphaFoldDB" id="A0A166PWH6"/>
<evidence type="ECO:0000259" key="2">
    <source>
        <dbReference type="Pfam" id="PF16035"/>
    </source>
</evidence>
<dbReference type="Pfam" id="PF16035">
    <property type="entry name" value="Chalcone_2"/>
    <property type="match status" value="1"/>
</dbReference>
<dbReference type="InterPro" id="IPR016088">
    <property type="entry name" value="Chalcone_isomerase_3-sand"/>
</dbReference>
<evidence type="ECO:0000313" key="3">
    <source>
        <dbReference type="EMBL" id="KZZ99500.1"/>
    </source>
</evidence>
<name>A0A166PWH6_9HYPO</name>
<dbReference type="EMBL" id="AZGY01000003">
    <property type="protein sequence ID" value="KZZ99500.1"/>
    <property type="molecule type" value="Genomic_DNA"/>
</dbReference>
<dbReference type="SUPFAM" id="SSF54626">
    <property type="entry name" value="Chalcone isomerase"/>
    <property type="match status" value="1"/>
</dbReference>
<dbReference type="InterPro" id="IPR016087">
    <property type="entry name" value="Chalcone_isomerase"/>
</dbReference>
<reference evidence="3 4" key="1">
    <citation type="journal article" date="2016" name="Genome Biol. Evol.">
        <title>Divergent and convergent evolution of fungal pathogenicity.</title>
        <authorList>
            <person name="Shang Y."/>
            <person name="Xiao G."/>
            <person name="Zheng P."/>
            <person name="Cen K."/>
            <person name="Zhan S."/>
            <person name="Wang C."/>
        </authorList>
    </citation>
    <scope>NUCLEOTIDE SEQUENCE [LARGE SCALE GENOMIC DNA]</scope>
    <source>
        <strain evidence="3 4">RCEF 2490</strain>
    </source>
</reference>
<sequence length="388" mass="42774">MLGPRAARPLARVCSRQTSALTVRRFLFSPRTSNSTRATQDFDLNRLNNKRRDYERNRTAFLAAGAVAGIISFIYTAWKLKKALELKAEKQDGSAVKCDSPIPIDTFKTEAGEKRKVVLHDEEGREIVPTGNSTVPVFPRTLDLSLPGTDAPTGAPIAASISDNAGTELTLVGLGMRTVTFLGIQVYLVGFYVATADIERLQHYLVKKINPLATTLIPSEKDALRKALRDPVEGEETWDSLLQKAGCRSAFRIVPVRNTDFHHLRDGFVRAIQSRSGRDKAYGDEAFAQAVRDFKTIFNRGQVPKKKELLLTRDISGKLSVLYGEGDCPDKGSRSVMGAIPDERLSRLLWLNYLAGTQVASDGARDNIIEGIMELVERPTGTVATQIL</sequence>
<keyword evidence="4" id="KW-1185">Reference proteome</keyword>
<keyword evidence="3" id="KW-0413">Isomerase</keyword>
<dbReference type="STRING" id="1081109.A0A166PWH6"/>